<sequence length="39" mass="4269">MPADTGTSGWEPPEWLARRTEGSRADTFGVGLILYLCLT</sequence>
<dbReference type="InterPro" id="IPR011009">
    <property type="entry name" value="Kinase-like_dom_sf"/>
</dbReference>
<organism evidence="1 2">
    <name type="scientific">Trifolium medium</name>
    <dbReference type="NCBI Taxonomy" id="97028"/>
    <lineage>
        <taxon>Eukaryota</taxon>
        <taxon>Viridiplantae</taxon>
        <taxon>Streptophyta</taxon>
        <taxon>Embryophyta</taxon>
        <taxon>Tracheophyta</taxon>
        <taxon>Spermatophyta</taxon>
        <taxon>Magnoliopsida</taxon>
        <taxon>eudicotyledons</taxon>
        <taxon>Gunneridae</taxon>
        <taxon>Pentapetalae</taxon>
        <taxon>rosids</taxon>
        <taxon>fabids</taxon>
        <taxon>Fabales</taxon>
        <taxon>Fabaceae</taxon>
        <taxon>Papilionoideae</taxon>
        <taxon>50 kb inversion clade</taxon>
        <taxon>NPAAA clade</taxon>
        <taxon>Hologalegina</taxon>
        <taxon>IRL clade</taxon>
        <taxon>Trifolieae</taxon>
        <taxon>Trifolium</taxon>
    </lineage>
</organism>
<name>A0A392UBZ3_9FABA</name>
<evidence type="ECO:0000313" key="2">
    <source>
        <dbReference type="Proteomes" id="UP000265520"/>
    </source>
</evidence>
<protein>
    <submittedName>
        <fullName evidence="1">Uncharacterized protein</fullName>
    </submittedName>
</protein>
<feature type="non-terminal residue" evidence="1">
    <location>
        <position position="39"/>
    </location>
</feature>
<dbReference type="EMBL" id="LXQA010752100">
    <property type="protein sequence ID" value="MCI69245.1"/>
    <property type="molecule type" value="Genomic_DNA"/>
</dbReference>
<dbReference type="SUPFAM" id="SSF56112">
    <property type="entry name" value="Protein kinase-like (PK-like)"/>
    <property type="match status" value="1"/>
</dbReference>
<proteinExistence type="predicted"/>
<reference evidence="1 2" key="1">
    <citation type="journal article" date="2018" name="Front. Plant Sci.">
        <title>Red Clover (Trifolium pratense) and Zigzag Clover (T. medium) - A Picture of Genomic Similarities and Differences.</title>
        <authorList>
            <person name="Dluhosova J."/>
            <person name="Istvanek J."/>
            <person name="Nedelnik J."/>
            <person name="Repkova J."/>
        </authorList>
    </citation>
    <scope>NUCLEOTIDE SEQUENCE [LARGE SCALE GENOMIC DNA]</scope>
    <source>
        <strain evidence="2">cv. 10/8</strain>
        <tissue evidence="1">Leaf</tissue>
    </source>
</reference>
<dbReference type="AlphaFoldDB" id="A0A392UBZ3"/>
<accession>A0A392UBZ3</accession>
<dbReference type="Proteomes" id="UP000265520">
    <property type="component" value="Unassembled WGS sequence"/>
</dbReference>
<keyword evidence="2" id="KW-1185">Reference proteome</keyword>
<comment type="caution">
    <text evidence="1">The sequence shown here is derived from an EMBL/GenBank/DDBJ whole genome shotgun (WGS) entry which is preliminary data.</text>
</comment>
<evidence type="ECO:0000313" key="1">
    <source>
        <dbReference type="EMBL" id="MCI69245.1"/>
    </source>
</evidence>